<dbReference type="EMBL" id="AAGW02006886">
    <property type="status" value="NOT_ANNOTATED_CDS"/>
    <property type="molecule type" value="Genomic_DNA"/>
</dbReference>
<evidence type="ECO:0000256" key="4">
    <source>
        <dbReference type="ARBA" id="ARBA00022833"/>
    </source>
</evidence>
<feature type="region of interest" description="Disordered" evidence="7">
    <location>
        <begin position="1060"/>
        <end position="1096"/>
    </location>
</feature>
<feature type="compositionally biased region" description="Basic and acidic residues" evidence="7">
    <location>
        <begin position="1068"/>
        <end position="1086"/>
    </location>
</feature>
<dbReference type="STRING" id="9986.ENSOCUP00000008661"/>
<dbReference type="InterPro" id="IPR022755">
    <property type="entry name" value="Znf_C2H2_jaz"/>
</dbReference>
<dbReference type="InterPro" id="IPR036236">
    <property type="entry name" value="Znf_C2H2_sf"/>
</dbReference>
<evidence type="ECO:0000256" key="7">
    <source>
        <dbReference type="SAM" id="MobiDB-lite"/>
    </source>
</evidence>
<keyword evidence="2" id="KW-0479">Metal-binding</keyword>
<organism evidence="10 11">
    <name type="scientific">Oryctolagus cuniculus</name>
    <name type="common">Rabbit</name>
    <dbReference type="NCBI Taxonomy" id="9986"/>
    <lineage>
        <taxon>Eukaryota</taxon>
        <taxon>Metazoa</taxon>
        <taxon>Chordata</taxon>
        <taxon>Craniata</taxon>
        <taxon>Vertebrata</taxon>
        <taxon>Euteleostomi</taxon>
        <taxon>Mammalia</taxon>
        <taxon>Eutheria</taxon>
        <taxon>Euarchontoglires</taxon>
        <taxon>Glires</taxon>
        <taxon>Lagomorpha</taxon>
        <taxon>Leporidae</taxon>
        <taxon>Oryctolagus</taxon>
    </lineage>
</organism>
<proteinExistence type="predicted"/>
<keyword evidence="11" id="KW-1185">Reference proteome</keyword>
<reference evidence="10 11" key="1">
    <citation type="journal article" date="2011" name="Nature">
        <title>A high-resolution map of human evolutionary constraint using 29 mammals.</title>
        <authorList>
            <person name="Lindblad-Toh K."/>
            <person name="Garber M."/>
            <person name="Zuk O."/>
            <person name="Lin M.F."/>
            <person name="Parker B.J."/>
            <person name="Washietl S."/>
            <person name="Kheradpour P."/>
            <person name="Ernst J."/>
            <person name="Jordan G."/>
            <person name="Mauceli E."/>
            <person name="Ward L.D."/>
            <person name="Lowe C.B."/>
            <person name="Holloway A.K."/>
            <person name="Clamp M."/>
            <person name="Gnerre S."/>
            <person name="Alfoldi J."/>
            <person name="Beal K."/>
            <person name="Chang J."/>
            <person name="Clawson H."/>
            <person name="Cuff J."/>
            <person name="Di Palma F."/>
            <person name="Fitzgerald S."/>
            <person name="Flicek P."/>
            <person name="Guttman M."/>
            <person name="Hubisz M.J."/>
            <person name="Jaffe D.B."/>
            <person name="Jungreis I."/>
            <person name="Kent W.J."/>
            <person name="Kostka D."/>
            <person name="Lara M."/>
            <person name="Martins A.L."/>
            <person name="Massingham T."/>
            <person name="Moltke I."/>
            <person name="Raney B.J."/>
            <person name="Rasmussen M.D."/>
            <person name="Robinson J."/>
            <person name="Stark A."/>
            <person name="Vilella A.J."/>
            <person name="Wen J."/>
            <person name="Xie X."/>
            <person name="Zody M.C."/>
            <person name="Baldwin J."/>
            <person name="Bloom T."/>
            <person name="Chin C.W."/>
            <person name="Heiman D."/>
            <person name="Nicol R."/>
            <person name="Nusbaum C."/>
            <person name="Young S."/>
            <person name="Wilkinson J."/>
            <person name="Worley K.C."/>
            <person name="Kovar C.L."/>
            <person name="Muzny D.M."/>
            <person name="Gibbs R.A."/>
            <person name="Cree A."/>
            <person name="Dihn H.H."/>
            <person name="Fowler G."/>
            <person name="Jhangiani S."/>
            <person name="Joshi V."/>
            <person name="Lee S."/>
            <person name="Lewis L.R."/>
            <person name="Nazareth L.V."/>
            <person name="Okwuonu G."/>
            <person name="Santibanez J."/>
            <person name="Warren W.C."/>
            <person name="Mardis E.R."/>
            <person name="Weinstock G.M."/>
            <person name="Wilson R.K."/>
            <person name="Delehaunty K."/>
            <person name="Dooling D."/>
            <person name="Fronik C."/>
            <person name="Fulton L."/>
            <person name="Fulton B."/>
            <person name="Graves T."/>
            <person name="Minx P."/>
            <person name="Sodergren E."/>
            <person name="Birney E."/>
            <person name="Margulies E.H."/>
            <person name="Herrero J."/>
            <person name="Green E.D."/>
            <person name="Haussler D."/>
            <person name="Siepel A."/>
            <person name="Goldman N."/>
            <person name="Pollard K.S."/>
            <person name="Pedersen J.S."/>
            <person name="Lander E.S."/>
            <person name="Kellis M."/>
        </authorList>
    </citation>
    <scope>NUCLEOTIDE SEQUENCE [LARGE SCALE GENOMIC DNA]</scope>
    <source>
        <strain evidence="10 11">Thorbecke inbred</strain>
    </source>
</reference>
<dbReference type="FunCoup" id="G1SYG8">
    <property type="interactions" value="3413"/>
</dbReference>
<dbReference type="Pfam" id="PF12171">
    <property type="entry name" value="zf-C2H2_jaz"/>
    <property type="match status" value="1"/>
</dbReference>
<feature type="compositionally biased region" description="Polar residues" evidence="7">
    <location>
        <begin position="116"/>
        <end position="135"/>
    </location>
</feature>
<dbReference type="Ensembl" id="ENSOCUT00000010052.3">
    <property type="protein sequence ID" value="ENSOCUP00000008661.3"/>
    <property type="gene ID" value="ENSOCUG00000010045.3"/>
</dbReference>
<keyword evidence="3" id="KW-0863">Zinc-finger</keyword>
<dbReference type="PROSITE" id="PS50171">
    <property type="entry name" value="ZF_MATRIN"/>
    <property type="match status" value="1"/>
</dbReference>
<dbReference type="PROSITE" id="PS50102">
    <property type="entry name" value="RRM"/>
    <property type="match status" value="1"/>
</dbReference>
<dbReference type="GeneTree" id="ENSGT00940000153322"/>
<feature type="domain" description="RRM" evidence="8">
    <location>
        <begin position="675"/>
        <end position="750"/>
    </location>
</feature>
<dbReference type="EMBL" id="AAGW02006887">
    <property type="status" value="NOT_ANNOTATED_CDS"/>
    <property type="molecule type" value="Genomic_DNA"/>
</dbReference>
<feature type="region of interest" description="Disordered" evidence="7">
    <location>
        <begin position="1"/>
        <end position="48"/>
    </location>
</feature>
<dbReference type="InterPro" id="IPR033096">
    <property type="entry name" value="ZNF638_RRM1/2"/>
</dbReference>
<dbReference type="GO" id="GO:0008270">
    <property type="term" value="F:zinc ion binding"/>
    <property type="evidence" value="ECO:0007669"/>
    <property type="project" value="UniProtKB-KW"/>
</dbReference>
<evidence type="ECO:0000313" key="10">
    <source>
        <dbReference type="Ensembl" id="ENSOCUP00000008661.3"/>
    </source>
</evidence>
<dbReference type="InParanoid" id="G1SYG8"/>
<dbReference type="eggNOG" id="ENOG502QVQ7">
    <property type="taxonomic scope" value="Eukaryota"/>
</dbReference>
<evidence type="ECO:0000256" key="5">
    <source>
        <dbReference type="ARBA" id="ARBA00023242"/>
    </source>
</evidence>
<dbReference type="AlphaFoldDB" id="G1SYG8"/>
<dbReference type="SMART" id="SM00360">
    <property type="entry name" value="RRM"/>
    <property type="match status" value="2"/>
</dbReference>
<dbReference type="Proteomes" id="UP000001811">
    <property type="component" value="Chromosome 2"/>
</dbReference>
<dbReference type="SMART" id="SM00451">
    <property type="entry name" value="ZnF_U1"/>
    <property type="match status" value="2"/>
</dbReference>
<reference evidence="10" key="3">
    <citation type="submission" date="2025-09" db="UniProtKB">
        <authorList>
            <consortium name="Ensembl"/>
        </authorList>
    </citation>
    <scope>IDENTIFICATION</scope>
    <source>
        <strain evidence="10">Thorbecke</strain>
    </source>
</reference>
<feature type="compositionally biased region" description="Basic and acidic residues" evidence="7">
    <location>
        <begin position="570"/>
        <end position="582"/>
    </location>
</feature>
<protein>
    <submittedName>
        <fullName evidence="10">Zinc finger protein 638</fullName>
    </submittedName>
</protein>
<dbReference type="Bgee" id="ENSOCUG00000010045">
    <property type="expression patterns" value="Expressed in autopod skin and 15 other cell types or tissues"/>
</dbReference>
<dbReference type="PANTHER" id="PTHR15592">
    <property type="entry name" value="MATRIN 3/NUCLEAR PROTEIN 220-RELATED"/>
    <property type="match status" value="1"/>
</dbReference>
<dbReference type="GO" id="GO:0005654">
    <property type="term" value="C:nucleoplasm"/>
    <property type="evidence" value="ECO:0007669"/>
    <property type="project" value="Ensembl"/>
</dbReference>
<gene>
    <name evidence="10" type="primary">ZNF638</name>
</gene>
<accession>G1SYG8</accession>
<name>G1SYG8_RABIT</name>
<keyword evidence="4" id="KW-0862">Zinc</keyword>
<dbReference type="InterPro" id="IPR000690">
    <property type="entry name" value="Matrin/U1-C_Znf_C2H2"/>
</dbReference>
<feature type="domain" description="Matrin-type" evidence="9">
    <location>
        <begin position="1108"/>
        <end position="1138"/>
    </location>
</feature>
<feature type="compositionally biased region" description="Basic residues" evidence="7">
    <location>
        <begin position="486"/>
        <end position="543"/>
    </location>
</feature>
<dbReference type="InterPro" id="IPR013087">
    <property type="entry name" value="Znf_C2H2_type"/>
</dbReference>
<feature type="region of interest" description="Disordered" evidence="7">
    <location>
        <begin position="1001"/>
        <end position="1043"/>
    </location>
</feature>
<feature type="compositionally biased region" description="Polar residues" evidence="7">
    <location>
        <begin position="622"/>
        <end position="634"/>
    </location>
</feature>
<dbReference type="HOGENOM" id="CLU_002180_0_0_1"/>
<reference evidence="10" key="2">
    <citation type="submission" date="2025-08" db="UniProtKB">
        <authorList>
            <consortium name="Ensembl"/>
        </authorList>
    </citation>
    <scope>IDENTIFICATION</scope>
    <source>
        <strain evidence="10">Thorbecke</strain>
    </source>
</reference>
<dbReference type="SUPFAM" id="SSF54928">
    <property type="entry name" value="RNA-binding domain, RBD"/>
    <property type="match status" value="3"/>
</dbReference>
<dbReference type="CDD" id="cd12716">
    <property type="entry name" value="RRM1_2_NP220"/>
    <property type="match status" value="1"/>
</dbReference>
<dbReference type="InterPro" id="IPR000504">
    <property type="entry name" value="RRM_dom"/>
</dbReference>
<evidence type="ECO:0000256" key="1">
    <source>
        <dbReference type="ARBA" id="ARBA00004123"/>
    </source>
</evidence>
<sequence>MSRPRFNPRGNFPLQRPRAPNPSGMRPPGPFMRPGSMGLPRFYPAGRARGIPHRFAGHESYQNMGPQRMNVQVTQHRTDPRLTKEKLDFHEAQQKKGKPHGSRWDDEPHISASVGVKQSSLTQVTEQSPKVQSRYTKESASSILASFGLSNEDLEELSRYPDEQLTPENMPLILRDIRMRKMGRRLPNLPSQSRNKETLGSEAVSSNVIDYGHASKYGYTEDPLEVRIYDPEIPTDEVKNEFPSQQNISASVPTPNVICNSMFPVEDVFRQMDFPGESSNNQSFFPVESGTKMSGLHISGGQSVLEPVKSISQSISQTVSQTMSQSLIPPSMNQQPFSSELISAVSQQERIPHKPVINSSNVHVGSRGSKKNYQSEADIPIQSPFGIVKASWLPKFSHADAQKMKRLPTPSMMNDYYAASPRIFPHLCSLCNVECSHLKDWIQHQNTSTHIESCRQLRQQYPDWNPEILPSRRNECNRKENETPRRRSHSPSPRRSRRSSSSHRFRRSRSPMRYIYRPRSRSPRICHRFVSRYRSRSRSRSPYRIRNPFRGSPKCYRSVSPERMSRRSVRSSDRKKALEDVVQRSGHGTEFNKQKHLEAVDKGHSPAQKPKIGSATKPLIKATSSAKSDPNSGGHSARKLKNLEDDTSAECKQVPDKAVSLQRKLRKEQSLHCGSVLLISELPEDGCTEEDIRKVFQPFGKVNDVLVVPYRKEAYLEMEFKEAITAVMKYIETTPLLIKGKDVKIRKSASSVKSVVTVAAKGKASVKTAKSTGKKSLESKKAGNIKNKDSSKPVTVLGNEILIKYIYLFFSFVLFNKVKEMCVIRISNLPNKGYSIEEICNLAKPFGGLKDILILSSHKKAYIEINRKSADSMVKFYTCFPISMDGNQLLISMAPEIVNIKDEEAMFIALIKENDPEANIDKIYNRFVHLDNLPEDGLQCVLCIGLQFGKVDHHVFMSNKSKAILQLDSPESAQSMYSFLKENPQNIGDHVLTCNLSPNIESSEAQTENDPELGKESPGLKNNPVDESEVQTATDSPSVQPNEIEEEITPSLQTETLVQQEEPFDEDPGLKDSEPERKRKKTEDSSLGKLGAPDTPEDLDFLVPKAGFFCPICSLFYSGEKAMTNHCKSTRHKQNTEVIFFILNI</sequence>
<dbReference type="EMBL" id="AAGW02006888">
    <property type="status" value="NOT_ANNOTATED_CDS"/>
    <property type="molecule type" value="Genomic_DNA"/>
</dbReference>
<evidence type="ECO:0000256" key="6">
    <source>
        <dbReference type="PROSITE-ProRule" id="PRU00176"/>
    </source>
</evidence>
<evidence type="ECO:0000256" key="2">
    <source>
        <dbReference type="ARBA" id="ARBA00022723"/>
    </source>
</evidence>
<comment type="subcellular location">
    <subcellularLocation>
        <location evidence="1">Nucleus</location>
    </subcellularLocation>
</comment>
<feature type="compositionally biased region" description="Polar residues" evidence="7">
    <location>
        <begin position="1030"/>
        <end position="1041"/>
    </location>
</feature>
<feature type="compositionally biased region" description="Basic and acidic residues" evidence="7">
    <location>
        <begin position="590"/>
        <end position="604"/>
    </location>
</feature>
<evidence type="ECO:0000313" key="11">
    <source>
        <dbReference type="Proteomes" id="UP000001811"/>
    </source>
</evidence>
<evidence type="ECO:0000259" key="9">
    <source>
        <dbReference type="PROSITE" id="PS50171"/>
    </source>
</evidence>
<dbReference type="Pfam" id="PF00076">
    <property type="entry name" value="RRM_1"/>
    <property type="match status" value="1"/>
</dbReference>
<dbReference type="SMART" id="SM00355">
    <property type="entry name" value="ZnF_C2H2"/>
    <property type="match status" value="2"/>
</dbReference>
<dbReference type="InterPro" id="IPR035979">
    <property type="entry name" value="RBD_domain_sf"/>
</dbReference>
<feature type="compositionally biased region" description="Basic and acidic residues" evidence="7">
    <location>
        <begin position="470"/>
        <end position="485"/>
    </location>
</feature>
<dbReference type="GO" id="GO:0003723">
    <property type="term" value="F:RNA binding"/>
    <property type="evidence" value="ECO:0007669"/>
    <property type="project" value="UniProtKB-UniRule"/>
</dbReference>
<dbReference type="InterPro" id="IPR012677">
    <property type="entry name" value="Nucleotide-bd_a/b_plait_sf"/>
</dbReference>
<feature type="region of interest" description="Disordered" evidence="7">
    <location>
        <begin position="465"/>
        <end position="649"/>
    </location>
</feature>
<evidence type="ECO:0000256" key="3">
    <source>
        <dbReference type="ARBA" id="ARBA00022771"/>
    </source>
</evidence>
<evidence type="ECO:0000259" key="8">
    <source>
        <dbReference type="PROSITE" id="PS50102"/>
    </source>
</evidence>
<dbReference type="PROSITE" id="PS00028">
    <property type="entry name" value="ZINC_FINGER_C2H2_1"/>
    <property type="match status" value="1"/>
</dbReference>
<dbReference type="Gene3D" id="3.30.70.330">
    <property type="match status" value="3"/>
</dbReference>
<dbReference type="GO" id="GO:0008380">
    <property type="term" value="P:RNA splicing"/>
    <property type="evidence" value="ECO:0007669"/>
    <property type="project" value="InterPro"/>
</dbReference>
<dbReference type="SUPFAM" id="SSF57667">
    <property type="entry name" value="beta-beta-alpha zinc fingers"/>
    <property type="match status" value="1"/>
</dbReference>
<feature type="region of interest" description="Disordered" evidence="7">
    <location>
        <begin position="113"/>
        <end position="135"/>
    </location>
</feature>
<keyword evidence="5" id="KW-0539">Nucleus</keyword>
<keyword evidence="6" id="KW-0694">RNA-binding</keyword>
<dbReference type="InterPro" id="IPR003604">
    <property type="entry name" value="Matrin/U1-like-C_Znf_C2H2"/>
</dbReference>